<sequence>MSRRLFQIGSYLRFLIRSTNQHGVHSPFLFAYLTKCLYKKLKGPHSRTEKIALKSIPYFNYQSVYVEGKKEELEGLLKKEFGNLSFGRPPYDLVCIDREILSDTILDRILPLCHNSSMILIEGIHKSRKDLGLWELLCDDPRVTVSVDYFFGGILFLREEQAKQHFRIRI</sequence>
<dbReference type="EMBL" id="BMFH01000001">
    <property type="protein sequence ID" value="GGD42800.1"/>
    <property type="molecule type" value="Genomic_DNA"/>
</dbReference>
<keyword evidence="2" id="KW-1185">Reference proteome</keyword>
<evidence type="ECO:0000313" key="1">
    <source>
        <dbReference type="EMBL" id="GGD42800.1"/>
    </source>
</evidence>
<dbReference type="RefSeq" id="WP_188369338.1">
    <property type="nucleotide sequence ID" value="NZ_BMFH01000001.1"/>
</dbReference>
<organism evidence="1 2">
    <name type="scientific">Muriicola marianensis</name>
    <dbReference type="NCBI Taxonomy" id="1324801"/>
    <lineage>
        <taxon>Bacteria</taxon>
        <taxon>Pseudomonadati</taxon>
        <taxon>Bacteroidota</taxon>
        <taxon>Flavobacteriia</taxon>
        <taxon>Flavobacteriales</taxon>
        <taxon>Flavobacteriaceae</taxon>
        <taxon>Muriicola</taxon>
    </lineage>
</organism>
<comment type="caution">
    <text evidence="1">The sequence shown here is derived from an EMBL/GenBank/DDBJ whole genome shotgun (WGS) entry which is preliminary data.</text>
</comment>
<dbReference type="Proteomes" id="UP000625780">
    <property type="component" value="Unassembled WGS sequence"/>
</dbReference>
<name>A0ABQ1QUF7_9FLAO</name>
<accession>A0ABQ1QUF7</accession>
<gene>
    <name evidence="1" type="ORF">GCM10011361_07220</name>
</gene>
<evidence type="ECO:0000313" key="2">
    <source>
        <dbReference type="Proteomes" id="UP000625780"/>
    </source>
</evidence>
<proteinExistence type="predicted"/>
<reference evidence="2" key="1">
    <citation type="journal article" date="2019" name="Int. J. Syst. Evol. Microbiol.">
        <title>The Global Catalogue of Microorganisms (GCM) 10K type strain sequencing project: providing services to taxonomists for standard genome sequencing and annotation.</title>
        <authorList>
            <consortium name="The Broad Institute Genomics Platform"/>
            <consortium name="The Broad Institute Genome Sequencing Center for Infectious Disease"/>
            <person name="Wu L."/>
            <person name="Ma J."/>
        </authorList>
    </citation>
    <scope>NUCLEOTIDE SEQUENCE [LARGE SCALE GENOMIC DNA]</scope>
    <source>
        <strain evidence="2">CGMCC 1.12606</strain>
    </source>
</reference>
<protein>
    <submittedName>
        <fullName evidence="1">Uncharacterized protein</fullName>
    </submittedName>
</protein>